<name>A0A7J6G879_CANSA</name>
<keyword evidence="7" id="KW-1185">Reference proteome</keyword>
<dbReference type="Proteomes" id="UP000525078">
    <property type="component" value="Unassembled WGS sequence"/>
</dbReference>
<feature type="domain" description="Zinc knuckle CX2CX4HX4C" evidence="2">
    <location>
        <begin position="130"/>
        <end position="178"/>
    </location>
</feature>
<dbReference type="InterPro" id="IPR025836">
    <property type="entry name" value="Zn_knuckle_CX2CX4HX4C"/>
</dbReference>
<dbReference type="Proteomes" id="UP000583929">
    <property type="component" value="Unassembled WGS sequence"/>
</dbReference>
<dbReference type="Pfam" id="PF14392">
    <property type="entry name" value="zf-CCHC_4"/>
    <property type="match status" value="1"/>
</dbReference>
<dbReference type="InterPro" id="IPR040256">
    <property type="entry name" value="At4g02000-like"/>
</dbReference>
<evidence type="ECO:0000313" key="7">
    <source>
        <dbReference type="Proteomes" id="UP000583929"/>
    </source>
</evidence>
<sequence length="369" mass="42044">MESIIKDMNSTLILSENERTVHSLSESDLSDPNQSSKFFLVARCLSNTVNPNTFIKKMGEFWSNKCRFDNVSKDDLCHAQFWVQTHRLPFLSRSRALAKKVGEWVGEFIDVHEDSLHEGWGSFLRTRVRIDVTKPLMRGKMVSLPKVKDEYWLEFRYESLPVFCFHCGLLGHPFDKCLAFMELVDNGVDPDLPYGPSMMGDKLPSSVYDRYRNDFSKVNAYPLLTRLTRKTISSAIPSLQTHRNLAVGLSPNPSPLTTAESSKSAPITSTSKEKCPDSHYHSPLLILPLFHLILSNNQTLLRLLLSIVPLPMGLKTLLIITNLPTTLMKRLLLLIEKGKLWLFQMAVRILMIVARLSNDRLILKILEVC</sequence>
<evidence type="ECO:0000313" key="5">
    <source>
        <dbReference type="EMBL" id="KAF4387257.1"/>
    </source>
</evidence>
<accession>A0A7J6G879</accession>
<dbReference type="EMBL" id="JAATIP010000045">
    <property type="protein sequence ID" value="KAF4385109.1"/>
    <property type="molecule type" value="Genomic_DNA"/>
</dbReference>
<protein>
    <recommendedName>
        <fullName evidence="2">Zinc knuckle CX2CX4HX4C domain-containing protein</fullName>
    </recommendedName>
</protein>
<evidence type="ECO:0000313" key="3">
    <source>
        <dbReference type="EMBL" id="KAF4378309.1"/>
    </source>
</evidence>
<dbReference type="AlphaFoldDB" id="A0A7J6G879"/>
<evidence type="ECO:0000313" key="6">
    <source>
        <dbReference type="Proteomes" id="UP000525078"/>
    </source>
</evidence>
<evidence type="ECO:0000256" key="1">
    <source>
        <dbReference type="SAM" id="MobiDB-lite"/>
    </source>
</evidence>
<gene>
    <name evidence="4" type="ORF">F8388_014242</name>
    <name evidence="3" type="ORF">G4B88_015880</name>
    <name evidence="5" type="ORF">G4B88_020272</name>
</gene>
<evidence type="ECO:0000259" key="2">
    <source>
        <dbReference type="Pfam" id="PF14392"/>
    </source>
</evidence>
<dbReference type="EMBL" id="JAATIQ010000079">
    <property type="protein sequence ID" value="KAF4387257.1"/>
    <property type="molecule type" value="Genomic_DNA"/>
</dbReference>
<reference evidence="6 7" key="1">
    <citation type="journal article" date="2020" name="bioRxiv">
        <title>Sequence and annotation of 42 cannabis genomes reveals extensive copy number variation in cannabinoid synthesis and pathogen resistance genes.</title>
        <authorList>
            <person name="Mckernan K.J."/>
            <person name="Helbert Y."/>
            <person name="Kane L.T."/>
            <person name="Ebling H."/>
            <person name="Zhang L."/>
            <person name="Liu B."/>
            <person name="Eaton Z."/>
            <person name="Mclaughlin S."/>
            <person name="Kingan S."/>
            <person name="Baybayan P."/>
            <person name="Concepcion G."/>
            <person name="Jordan M."/>
            <person name="Riva A."/>
            <person name="Barbazuk W."/>
            <person name="Harkins T."/>
        </authorList>
    </citation>
    <scope>NUCLEOTIDE SEQUENCE [LARGE SCALE GENOMIC DNA]</scope>
    <source>
        <strain evidence="6 7">cv. Jamaican Lion 4</strain>
        <strain evidence="3">Father</strain>
        <strain evidence="4">Mother</strain>
        <tissue evidence="3">Leaf</tissue>
    </source>
</reference>
<evidence type="ECO:0000313" key="4">
    <source>
        <dbReference type="EMBL" id="KAF4385109.1"/>
    </source>
</evidence>
<dbReference type="PANTHER" id="PTHR31286">
    <property type="entry name" value="GLYCINE-RICH CELL WALL STRUCTURAL PROTEIN 1.8-LIKE"/>
    <property type="match status" value="1"/>
</dbReference>
<comment type="caution">
    <text evidence="3">The sequence shown here is derived from an EMBL/GenBank/DDBJ whole genome shotgun (WGS) entry which is preliminary data.</text>
</comment>
<feature type="region of interest" description="Disordered" evidence="1">
    <location>
        <begin position="248"/>
        <end position="274"/>
    </location>
</feature>
<organism evidence="3 7">
    <name type="scientific">Cannabis sativa</name>
    <name type="common">Hemp</name>
    <name type="synonym">Marijuana</name>
    <dbReference type="NCBI Taxonomy" id="3483"/>
    <lineage>
        <taxon>Eukaryota</taxon>
        <taxon>Viridiplantae</taxon>
        <taxon>Streptophyta</taxon>
        <taxon>Embryophyta</taxon>
        <taxon>Tracheophyta</taxon>
        <taxon>Spermatophyta</taxon>
        <taxon>Magnoliopsida</taxon>
        <taxon>eudicotyledons</taxon>
        <taxon>Gunneridae</taxon>
        <taxon>Pentapetalae</taxon>
        <taxon>rosids</taxon>
        <taxon>fabids</taxon>
        <taxon>Rosales</taxon>
        <taxon>Cannabaceae</taxon>
        <taxon>Cannabis</taxon>
    </lineage>
</organism>
<dbReference type="PANTHER" id="PTHR31286:SF167">
    <property type="entry name" value="OS09G0268800 PROTEIN"/>
    <property type="match status" value="1"/>
</dbReference>
<feature type="compositionally biased region" description="Polar residues" evidence="1">
    <location>
        <begin position="255"/>
        <end position="270"/>
    </location>
</feature>
<dbReference type="EMBL" id="JAATIQ010000138">
    <property type="protein sequence ID" value="KAF4378309.1"/>
    <property type="molecule type" value="Genomic_DNA"/>
</dbReference>
<proteinExistence type="predicted"/>